<sequence length="159" mass="17864">MRANRIILVLGVLLGLFAFTKTASARGLIVYGSREVVQFVHELPNEEEFQDEDGNHIDLGIFYKEYHLFFIPVWIVGEPKLVGCDRQHKDTYYTLSDEYLDGIISTYGLDRAKLLRPSFAHRYGGKLLILAIIGGLFLANYLISKRKKAEKAAGGVQAG</sequence>
<evidence type="ECO:0000313" key="3">
    <source>
        <dbReference type="Proteomes" id="UP000054172"/>
    </source>
</evidence>
<keyword evidence="1" id="KW-1133">Transmembrane helix</keyword>
<evidence type="ECO:0000256" key="1">
    <source>
        <dbReference type="SAM" id="Phobius"/>
    </source>
</evidence>
<dbReference type="AlphaFoldDB" id="A0A0Q4AWB9"/>
<accession>A0A0Q4AWB9</accession>
<keyword evidence="3" id="KW-1185">Reference proteome</keyword>
<proteinExistence type="predicted"/>
<evidence type="ECO:0000313" key="2">
    <source>
        <dbReference type="EMBL" id="KQM08099.1"/>
    </source>
</evidence>
<dbReference type="Proteomes" id="UP000054172">
    <property type="component" value="Unassembled WGS sequence"/>
</dbReference>
<dbReference type="EMBL" id="LIIK01000082">
    <property type="protein sequence ID" value="KQM08099.1"/>
    <property type="molecule type" value="Genomic_DNA"/>
</dbReference>
<reference evidence="2" key="1">
    <citation type="submission" date="2015-08" db="EMBL/GenBank/DDBJ databases">
        <title>Candidatus Bacteriodes Periocalifornicus.</title>
        <authorList>
            <person name="McLean J.S."/>
            <person name="Kelley S."/>
        </authorList>
    </citation>
    <scope>NUCLEOTIDE SEQUENCE [LARGE SCALE GENOMIC DNA]</scope>
    <source>
        <strain evidence="2">12B</strain>
    </source>
</reference>
<gene>
    <name evidence="2" type="ORF">AL399_09205</name>
</gene>
<name>A0A0Q4AWB9_9BACT</name>
<feature type="transmembrane region" description="Helical" evidence="1">
    <location>
        <begin position="123"/>
        <end position="143"/>
    </location>
</feature>
<keyword evidence="1" id="KW-0472">Membrane</keyword>
<dbReference type="PATRIC" id="fig|1702214.3.peg.1154"/>
<protein>
    <submittedName>
        <fullName evidence="2">Uncharacterized protein</fullName>
    </submittedName>
</protein>
<organism evidence="2 3">
    <name type="scientific">Candidatus [Bacteroides] periocalifornicus</name>
    <dbReference type="NCBI Taxonomy" id="1702214"/>
    <lineage>
        <taxon>Bacteria</taxon>
        <taxon>Pseudomonadati</taxon>
        <taxon>Bacteroidota</taxon>
    </lineage>
</organism>
<keyword evidence="1" id="KW-0812">Transmembrane</keyword>
<comment type="caution">
    <text evidence="2">The sequence shown here is derived from an EMBL/GenBank/DDBJ whole genome shotgun (WGS) entry which is preliminary data.</text>
</comment>